<proteinExistence type="predicted"/>
<sequence length="40" mass="3735">MGAAAGDADAGRTGARGRHAGRIAAGSATPSADRCPPEAG</sequence>
<dbReference type="PATRIC" id="fig|1299334.3.peg.3098"/>
<feature type="region of interest" description="Disordered" evidence="1">
    <location>
        <begin position="1"/>
        <end position="40"/>
    </location>
</feature>
<dbReference type="EMBL" id="JAOB01000032">
    <property type="protein sequence ID" value="EUA54812.1"/>
    <property type="molecule type" value="Genomic_DNA"/>
</dbReference>
<protein>
    <submittedName>
        <fullName evidence="2">Uncharacterized protein</fullName>
    </submittedName>
</protein>
<name>X8CEM3_MYCXE</name>
<reference evidence="2" key="1">
    <citation type="submission" date="2014-01" db="EMBL/GenBank/DDBJ databases">
        <authorList>
            <person name="Brown-Elliot B."/>
            <person name="Wallace R."/>
            <person name="Lenaerts A."/>
            <person name="Ordway D."/>
            <person name="DeGroote M.A."/>
            <person name="Parker T."/>
            <person name="Sizemore C."/>
            <person name="Tallon L.J."/>
            <person name="Sadzewicz L.K."/>
            <person name="Sengamalay N."/>
            <person name="Fraser C.M."/>
            <person name="Hine E."/>
            <person name="Shefchek K.A."/>
            <person name="Das S.P."/>
            <person name="Tettelin H."/>
        </authorList>
    </citation>
    <scope>NUCLEOTIDE SEQUENCE [LARGE SCALE GENOMIC DNA]</scope>
    <source>
        <strain evidence="2">4042</strain>
    </source>
</reference>
<accession>X8CEM3</accession>
<dbReference type="AlphaFoldDB" id="X8CEM3"/>
<gene>
    <name evidence="2" type="ORF">I553_1283</name>
</gene>
<evidence type="ECO:0000313" key="2">
    <source>
        <dbReference type="EMBL" id="EUA54812.1"/>
    </source>
</evidence>
<feature type="compositionally biased region" description="Low complexity" evidence="1">
    <location>
        <begin position="1"/>
        <end position="13"/>
    </location>
</feature>
<comment type="caution">
    <text evidence="2">The sequence shown here is derived from an EMBL/GenBank/DDBJ whole genome shotgun (WGS) entry which is preliminary data.</text>
</comment>
<evidence type="ECO:0000256" key="1">
    <source>
        <dbReference type="SAM" id="MobiDB-lite"/>
    </source>
</evidence>
<organism evidence="2">
    <name type="scientific">Mycobacterium xenopi 4042</name>
    <dbReference type="NCBI Taxonomy" id="1299334"/>
    <lineage>
        <taxon>Bacteria</taxon>
        <taxon>Bacillati</taxon>
        <taxon>Actinomycetota</taxon>
        <taxon>Actinomycetes</taxon>
        <taxon>Mycobacteriales</taxon>
        <taxon>Mycobacteriaceae</taxon>
        <taxon>Mycobacterium</taxon>
    </lineage>
</organism>